<feature type="signal peptide" evidence="2">
    <location>
        <begin position="1"/>
        <end position="21"/>
    </location>
</feature>
<dbReference type="PROSITE" id="PS51257">
    <property type="entry name" value="PROKAR_LIPOPROTEIN"/>
    <property type="match status" value="1"/>
</dbReference>
<sequence>MIRDRLAIGASVVLLAGVVGACGDGDAPTPSRSTPSAAPSQTTPPTPVVPPSPSPTVATRAPGADGVTYKIQDFEKHQDDEAVIEWTRIAEGLAASTNQGRLVPWLEQRVSKKVLRIYADAVALSSKRKYHVADVGDVKVRSSRTEGDRAELSMCMWSTTTGVRDENDRAVGDDEGIWFRQDAVMSKASGQWVLTSIDGRGGTCRGGPPT</sequence>
<keyword evidence="4" id="KW-1185">Reference proteome</keyword>
<dbReference type="Proteomes" id="UP000265581">
    <property type="component" value="Unassembled WGS sequence"/>
</dbReference>
<dbReference type="AlphaFoldDB" id="A0A371PBP4"/>
<comment type="caution">
    <text evidence="3">The sequence shown here is derived from an EMBL/GenBank/DDBJ whole genome shotgun (WGS) entry which is preliminary data.</text>
</comment>
<feature type="compositionally biased region" description="Low complexity" evidence="1">
    <location>
        <begin position="26"/>
        <end position="41"/>
    </location>
</feature>
<name>A0A371PBP4_9ACTN</name>
<accession>A0A371PBP4</accession>
<reference evidence="3 4" key="1">
    <citation type="submission" date="2018-08" db="EMBL/GenBank/DDBJ databases">
        <title>Aeromicrobium sp. M2KJ-4, whole genome shotgun sequence.</title>
        <authorList>
            <person name="Tuo L."/>
        </authorList>
    </citation>
    <scope>NUCLEOTIDE SEQUENCE [LARGE SCALE GENOMIC DNA]</scope>
    <source>
        <strain evidence="3 4">M2KJ-4</strain>
    </source>
</reference>
<evidence type="ECO:0000313" key="4">
    <source>
        <dbReference type="Proteomes" id="UP000265581"/>
    </source>
</evidence>
<feature type="region of interest" description="Disordered" evidence="1">
    <location>
        <begin position="26"/>
        <end position="62"/>
    </location>
</feature>
<gene>
    <name evidence="3" type="ORF">DX116_07095</name>
</gene>
<evidence type="ECO:0000313" key="3">
    <source>
        <dbReference type="EMBL" id="REK73317.1"/>
    </source>
</evidence>
<evidence type="ECO:0000256" key="1">
    <source>
        <dbReference type="SAM" id="MobiDB-lite"/>
    </source>
</evidence>
<organism evidence="3 4">
    <name type="scientific">Aeromicrobium endophyticum</name>
    <dbReference type="NCBI Taxonomy" id="2292704"/>
    <lineage>
        <taxon>Bacteria</taxon>
        <taxon>Bacillati</taxon>
        <taxon>Actinomycetota</taxon>
        <taxon>Actinomycetes</taxon>
        <taxon>Propionibacteriales</taxon>
        <taxon>Nocardioidaceae</taxon>
        <taxon>Aeromicrobium</taxon>
    </lineage>
</organism>
<evidence type="ECO:0008006" key="5">
    <source>
        <dbReference type="Google" id="ProtNLM"/>
    </source>
</evidence>
<protein>
    <recommendedName>
        <fullName evidence="5">Nuclear transport factor 2 family protein</fullName>
    </recommendedName>
</protein>
<feature type="chain" id="PRO_5039564243" description="Nuclear transport factor 2 family protein" evidence="2">
    <location>
        <begin position="22"/>
        <end position="210"/>
    </location>
</feature>
<evidence type="ECO:0000256" key="2">
    <source>
        <dbReference type="SAM" id="SignalP"/>
    </source>
</evidence>
<keyword evidence="2" id="KW-0732">Signal</keyword>
<feature type="compositionally biased region" description="Pro residues" evidence="1">
    <location>
        <begin position="42"/>
        <end position="54"/>
    </location>
</feature>
<dbReference type="EMBL" id="QUBR01000001">
    <property type="protein sequence ID" value="REK73317.1"/>
    <property type="molecule type" value="Genomic_DNA"/>
</dbReference>
<proteinExistence type="predicted"/>